<comment type="caution">
    <text evidence="9">The sequence shown here is derived from an EMBL/GenBank/DDBJ whole genome shotgun (WGS) entry which is preliminary data.</text>
</comment>
<dbReference type="InterPro" id="IPR050504">
    <property type="entry name" value="IgSF_BTN/MOG"/>
</dbReference>
<dbReference type="PANTHER" id="PTHR24100:SF0">
    <property type="entry name" value="V-SET DOMAIN-CONTAINING T-CELL ACTIVATION INHIBITOR 1"/>
    <property type="match status" value="1"/>
</dbReference>
<dbReference type="PROSITE" id="PS50835">
    <property type="entry name" value="IG_LIKE"/>
    <property type="match status" value="1"/>
</dbReference>
<evidence type="ECO:0000313" key="9">
    <source>
        <dbReference type="EMBL" id="TNN35997.1"/>
    </source>
</evidence>
<accession>A0A4Z2F4B8</accession>
<dbReference type="InterPro" id="IPR036179">
    <property type="entry name" value="Ig-like_dom_sf"/>
</dbReference>
<comment type="subcellular location">
    <subcellularLocation>
        <location evidence="1">Membrane</location>
    </subcellularLocation>
</comment>
<dbReference type="FunFam" id="2.60.40.10:FF:000142">
    <property type="entry name" value="V-set domain-containing T-cell activation inhibitor 1"/>
    <property type="match status" value="1"/>
</dbReference>
<dbReference type="GO" id="GO:0001817">
    <property type="term" value="P:regulation of cytokine production"/>
    <property type="evidence" value="ECO:0007669"/>
    <property type="project" value="TreeGrafter"/>
</dbReference>
<dbReference type="SUPFAM" id="SSF48726">
    <property type="entry name" value="Immunoglobulin"/>
    <property type="match status" value="1"/>
</dbReference>
<dbReference type="Pfam" id="PF07686">
    <property type="entry name" value="V-set"/>
    <property type="match status" value="1"/>
</dbReference>
<keyword evidence="7" id="KW-0812">Transmembrane</keyword>
<feature type="domain" description="Ig-like" evidence="8">
    <location>
        <begin position="50"/>
        <end position="150"/>
    </location>
</feature>
<keyword evidence="6" id="KW-0393">Immunoglobulin domain</keyword>
<keyword evidence="7" id="KW-1133">Transmembrane helix</keyword>
<keyword evidence="3 7" id="KW-0472">Membrane</keyword>
<organism evidence="9 10">
    <name type="scientific">Liparis tanakae</name>
    <name type="common">Tanaka's snailfish</name>
    <dbReference type="NCBI Taxonomy" id="230148"/>
    <lineage>
        <taxon>Eukaryota</taxon>
        <taxon>Metazoa</taxon>
        <taxon>Chordata</taxon>
        <taxon>Craniata</taxon>
        <taxon>Vertebrata</taxon>
        <taxon>Euteleostomi</taxon>
        <taxon>Actinopterygii</taxon>
        <taxon>Neopterygii</taxon>
        <taxon>Teleostei</taxon>
        <taxon>Neoteleostei</taxon>
        <taxon>Acanthomorphata</taxon>
        <taxon>Eupercaria</taxon>
        <taxon>Perciformes</taxon>
        <taxon>Cottioidei</taxon>
        <taxon>Cottales</taxon>
        <taxon>Liparidae</taxon>
        <taxon>Liparis</taxon>
    </lineage>
</organism>
<reference evidence="9 10" key="1">
    <citation type="submission" date="2019-03" db="EMBL/GenBank/DDBJ databases">
        <title>First draft genome of Liparis tanakae, snailfish: a comprehensive survey of snailfish specific genes.</title>
        <authorList>
            <person name="Kim W."/>
            <person name="Song I."/>
            <person name="Jeong J.-H."/>
            <person name="Kim D."/>
            <person name="Kim S."/>
            <person name="Ryu S."/>
            <person name="Song J.Y."/>
            <person name="Lee S.K."/>
        </authorList>
    </citation>
    <scope>NUCLEOTIDE SEQUENCE [LARGE SCALE GENOMIC DNA]</scope>
    <source>
        <tissue evidence="9">Muscle</tissue>
    </source>
</reference>
<dbReference type="Proteomes" id="UP000314294">
    <property type="component" value="Unassembled WGS sequence"/>
</dbReference>
<keyword evidence="2" id="KW-0732">Signal</keyword>
<dbReference type="GO" id="GO:0009897">
    <property type="term" value="C:external side of plasma membrane"/>
    <property type="evidence" value="ECO:0007669"/>
    <property type="project" value="TreeGrafter"/>
</dbReference>
<evidence type="ECO:0000259" key="8">
    <source>
        <dbReference type="PROSITE" id="PS50835"/>
    </source>
</evidence>
<evidence type="ECO:0000256" key="7">
    <source>
        <dbReference type="SAM" id="Phobius"/>
    </source>
</evidence>
<protein>
    <submittedName>
        <fullName evidence="9">V-set domain-containing T-cell activation inhibitor 1</fullName>
    </submittedName>
</protein>
<evidence type="ECO:0000256" key="4">
    <source>
        <dbReference type="ARBA" id="ARBA00023157"/>
    </source>
</evidence>
<evidence type="ECO:0000256" key="6">
    <source>
        <dbReference type="ARBA" id="ARBA00023319"/>
    </source>
</evidence>
<dbReference type="OrthoDB" id="8901134at2759"/>
<evidence type="ECO:0000256" key="2">
    <source>
        <dbReference type="ARBA" id="ARBA00022729"/>
    </source>
</evidence>
<dbReference type="GO" id="GO:0050852">
    <property type="term" value="P:T cell receptor signaling pathway"/>
    <property type="evidence" value="ECO:0007669"/>
    <property type="project" value="TreeGrafter"/>
</dbReference>
<name>A0A4Z2F4B8_9TELE</name>
<dbReference type="Gene3D" id="2.60.40.10">
    <property type="entry name" value="Immunoglobulins"/>
    <property type="match status" value="2"/>
</dbReference>
<evidence type="ECO:0000256" key="5">
    <source>
        <dbReference type="ARBA" id="ARBA00023180"/>
    </source>
</evidence>
<keyword evidence="10" id="KW-1185">Reference proteome</keyword>
<dbReference type="PANTHER" id="PTHR24100">
    <property type="entry name" value="BUTYROPHILIN"/>
    <property type="match status" value="1"/>
</dbReference>
<dbReference type="AlphaFoldDB" id="A0A4Z2F4B8"/>
<dbReference type="InterPro" id="IPR013106">
    <property type="entry name" value="Ig_V-set"/>
</dbReference>
<evidence type="ECO:0000313" key="10">
    <source>
        <dbReference type="Proteomes" id="UP000314294"/>
    </source>
</evidence>
<dbReference type="InterPro" id="IPR013783">
    <property type="entry name" value="Ig-like_fold"/>
</dbReference>
<dbReference type="EMBL" id="SRLO01001674">
    <property type="protein sequence ID" value="TNN35997.1"/>
    <property type="molecule type" value="Genomic_DNA"/>
</dbReference>
<dbReference type="GO" id="GO:0050863">
    <property type="term" value="P:regulation of T cell activation"/>
    <property type="evidence" value="ECO:0007669"/>
    <property type="project" value="UniProtKB-ARBA"/>
</dbReference>
<proteinExistence type="predicted"/>
<keyword evidence="5" id="KW-0325">Glycoprotein</keyword>
<evidence type="ECO:0000256" key="3">
    <source>
        <dbReference type="ARBA" id="ARBA00023136"/>
    </source>
</evidence>
<feature type="transmembrane region" description="Helical" evidence="7">
    <location>
        <begin position="6"/>
        <end position="29"/>
    </location>
</feature>
<keyword evidence="4" id="KW-1015">Disulfide bond</keyword>
<sequence length="273" mass="28902">MATLGQIIFCSMITLIIIFGAAIILILALSFSGQLSEVKSNDVTPIANLGDDQLLSCFENSEAKPAKFTNMAVSWEKTGLTGSVYRYSAGAPSLLDQAPQFKGRTQLFPDALLAGNASLLLRSVRPSDAGQYTCSMSSSAGSGRVKVQLQTAAYSAPAFNLKGGALVAVAPRWFPKPGVAWSDFFGTVLNGSTSFVKSSVGVFTVISTLQPITDGETYTCRIQNDLVSGVSKATVTDSSVKAKTYFTFNAASSLLTSTHLSMMSSVLCIYYLT</sequence>
<dbReference type="GO" id="GO:0005102">
    <property type="term" value="F:signaling receptor binding"/>
    <property type="evidence" value="ECO:0007669"/>
    <property type="project" value="TreeGrafter"/>
</dbReference>
<dbReference type="InterPro" id="IPR007110">
    <property type="entry name" value="Ig-like_dom"/>
</dbReference>
<gene>
    <name evidence="9" type="primary">Vtcn1</name>
    <name evidence="9" type="ORF">EYF80_053836</name>
</gene>
<dbReference type="GO" id="GO:1903037">
    <property type="term" value="P:regulation of leukocyte cell-cell adhesion"/>
    <property type="evidence" value="ECO:0007669"/>
    <property type="project" value="UniProtKB-ARBA"/>
</dbReference>
<evidence type="ECO:0000256" key="1">
    <source>
        <dbReference type="ARBA" id="ARBA00004370"/>
    </source>
</evidence>